<evidence type="ECO:0000313" key="1">
    <source>
        <dbReference type="EMBL" id="CBJ25109.1"/>
    </source>
</evidence>
<dbReference type="PaxDb" id="6239-Y45F10B.59"/>
<dbReference type="Proteomes" id="UP000001940">
    <property type="component" value="Chromosome IV"/>
</dbReference>
<proteinExistence type="predicted"/>
<accession>D3DEL4</accession>
<dbReference type="CTD" id="13198981"/>
<dbReference type="GeneID" id="13198981"/>
<dbReference type="KEGG" id="cel:CELE_Y45F10B.59"/>
<organism evidence="1 2">
    <name type="scientific">Caenorhabditis elegans</name>
    <dbReference type="NCBI Taxonomy" id="6239"/>
    <lineage>
        <taxon>Eukaryota</taxon>
        <taxon>Metazoa</taxon>
        <taxon>Ecdysozoa</taxon>
        <taxon>Nematoda</taxon>
        <taxon>Chromadorea</taxon>
        <taxon>Rhabditida</taxon>
        <taxon>Rhabditina</taxon>
        <taxon>Rhabditomorpha</taxon>
        <taxon>Rhabditoidea</taxon>
        <taxon>Rhabditidae</taxon>
        <taxon>Peloderinae</taxon>
        <taxon>Caenorhabditis</taxon>
    </lineage>
</organism>
<dbReference type="RefSeq" id="NP_001255751.1">
    <property type="nucleotide sequence ID" value="NM_001268822.1"/>
</dbReference>
<dbReference type="HOGENOM" id="CLU_2833499_0_0_1"/>
<dbReference type="InParanoid" id="D3DEL4"/>
<dbReference type="EMBL" id="BX284604">
    <property type="protein sequence ID" value="CBJ25109.1"/>
    <property type="molecule type" value="Genomic_DNA"/>
</dbReference>
<protein>
    <submittedName>
        <fullName evidence="1">Ovule protein</fullName>
    </submittedName>
</protein>
<reference evidence="1 2" key="1">
    <citation type="journal article" date="1998" name="Science">
        <title>Genome sequence of the nematode C. elegans: a platform for investigating biology.</title>
        <authorList>
            <consortium name="The C. elegans sequencing consortium"/>
            <person name="Sulson J.E."/>
            <person name="Waterston R."/>
        </authorList>
    </citation>
    <scope>NUCLEOTIDE SEQUENCE [LARGE SCALE GENOMIC DNA]</scope>
    <source>
        <strain evidence="1 2">Bristol N2</strain>
    </source>
</reference>
<evidence type="ECO:0000313" key="3">
    <source>
        <dbReference type="WormBase" id="Y45F10B.59"/>
    </source>
</evidence>
<dbReference type="Bgee" id="WBGene00194917">
    <property type="expression patterns" value="Expressed in pharyngeal muscle cell (C elegans) and 3 other cell types or tissues"/>
</dbReference>
<dbReference type="WormBase" id="Y45F10B.59">
    <property type="protein sequence ID" value="CE44483"/>
    <property type="gene ID" value="WBGene00194917"/>
</dbReference>
<keyword evidence="2" id="KW-1185">Reference proteome</keyword>
<gene>
    <name evidence="1" type="ORF">CELE_Y45F10B.59</name>
    <name evidence="1 3" type="ORF">Y45F10B.59</name>
</gene>
<evidence type="ECO:0000313" key="2">
    <source>
        <dbReference type="Proteomes" id="UP000001940"/>
    </source>
</evidence>
<name>D3DEL4_CAEEL</name>
<dbReference type="AlphaFoldDB" id="D3DEL4"/>
<sequence>MTYPNSPFTFPTLAPIAPWTFPPFSFGGPSLFGDSSILISITICDKPKGGDPNSHCEVLNIPKNTS</sequence>
<dbReference type="AGR" id="WB:WBGene00194917"/>